<name>A0A7S0SGK7_9CHLO</name>
<dbReference type="AlphaFoldDB" id="A0A7S0SGK7"/>
<keyword evidence="2" id="KW-0963">Cytoplasm</keyword>
<accession>A0A7S0SGK7</accession>
<evidence type="ECO:0000256" key="3">
    <source>
        <dbReference type="ARBA" id="ARBA00023069"/>
    </source>
</evidence>
<evidence type="ECO:0000256" key="5">
    <source>
        <dbReference type="ARBA" id="ARBA00023273"/>
    </source>
</evidence>
<evidence type="ECO:0000256" key="1">
    <source>
        <dbReference type="ARBA" id="ARBA00004430"/>
    </source>
</evidence>
<feature type="compositionally biased region" description="Acidic residues" evidence="6">
    <location>
        <begin position="442"/>
        <end position="451"/>
    </location>
</feature>
<protein>
    <submittedName>
        <fullName evidence="7">Uncharacterized protein</fullName>
    </submittedName>
</protein>
<dbReference type="CDD" id="cd22963">
    <property type="entry name" value="DD_CrRSP4-like"/>
    <property type="match status" value="1"/>
</dbReference>
<evidence type="ECO:0000256" key="6">
    <source>
        <dbReference type="SAM" id="MobiDB-lite"/>
    </source>
</evidence>
<sequence length="451" mass="47843">MASDDAFQESLAFLQKTNAGGESVYDQLAKVVGKILDEKPGDAVDLLETSLLVKKTAYNPPDLLSIPVNPKNTATAVALKDLYSTPRPAINPATGEPVDVIPPNDFETENVMADAALYEAIGLGLGKSEMYGVMLALKKLGEDPDKKLATVRFFGKMLGTGGDYYVFESTMSDPGTETEVTEGEVPAEASGTGANLYTYWVCAFVGGPFTRLPDVTPSMVACGRRLKRFLTGSLSAEVSAYPPFPGKEAAFLRVQVGRIASATVVCPAGFFTLGEDGASLAKAEEFAAPPAEDMADLSRWGHRYAHIKTQGRCELYEPPPPEGEEEPATTEEPEVSPALLSSLELDSESAAVDWGAAVPGEPAWATCTSSNIPGVKHQVVGVRSLVWPGAFVAYAAGAFSNCYVGYGFKNAPFVPAPPPAVSAEYEGMLQESTELPLRPDEPPAEEDDPAE</sequence>
<dbReference type="GO" id="GO:0060294">
    <property type="term" value="P:cilium movement involved in cell motility"/>
    <property type="evidence" value="ECO:0007669"/>
    <property type="project" value="InterPro"/>
</dbReference>
<keyword evidence="4" id="KW-0206">Cytoskeleton</keyword>
<dbReference type="EMBL" id="HBFC01013866">
    <property type="protein sequence ID" value="CAD8705438.1"/>
    <property type="molecule type" value="Transcribed_RNA"/>
</dbReference>
<proteinExistence type="predicted"/>
<comment type="subcellular location">
    <subcellularLocation>
        <location evidence="1">Cytoplasm</location>
        <location evidence="1">Cytoskeleton</location>
        <location evidence="1">Cilium axoneme</location>
    </subcellularLocation>
</comment>
<evidence type="ECO:0000313" key="7">
    <source>
        <dbReference type="EMBL" id="CAD8705438.1"/>
    </source>
</evidence>
<keyword evidence="5" id="KW-0966">Cell projection</keyword>
<evidence type="ECO:0000256" key="4">
    <source>
        <dbReference type="ARBA" id="ARBA00023212"/>
    </source>
</evidence>
<feature type="region of interest" description="Disordered" evidence="6">
    <location>
        <begin position="313"/>
        <end position="336"/>
    </location>
</feature>
<organism evidence="7">
    <name type="scientific">Mantoniella antarctica</name>
    <dbReference type="NCBI Taxonomy" id="81844"/>
    <lineage>
        <taxon>Eukaryota</taxon>
        <taxon>Viridiplantae</taxon>
        <taxon>Chlorophyta</taxon>
        <taxon>Mamiellophyceae</taxon>
        <taxon>Mamiellales</taxon>
        <taxon>Mamiellaceae</taxon>
        <taxon>Mantoniella</taxon>
    </lineage>
</organism>
<dbReference type="PANTHER" id="PTHR13159:SF0">
    <property type="entry name" value="RADIAL SPOKE HEAD 6 HOMOLOG A"/>
    <property type="match status" value="1"/>
</dbReference>
<keyword evidence="3" id="KW-0969">Cilium</keyword>
<feature type="compositionally biased region" description="Acidic residues" evidence="6">
    <location>
        <begin position="322"/>
        <end position="334"/>
    </location>
</feature>
<dbReference type="GO" id="GO:0035082">
    <property type="term" value="P:axoneme assembly"/>
    <property type="evidence" value="ECO:0007669"/>
    <property type="project" value="TreeGrafter"/>
</dbReference>
<dbReference type="PANTHER" id="PTHR13159">
    <property type="entry name" value="RADIAL SPOKEHEAD-RELATED"/>
    <property type="match status" value="1"/>
</dbReference>
<dbReference type="InterPro" id="IPR006802">
    <property type="entry name" value="Radial_spoke"/>
</dbReference>
<feature type="region of interest" description="Disordered" evidence="6">
    <location>
        <begin position="419"/>
        <end position="451"/>
    </location>
</feature>
<reference evidence="7" key="1">
    <citation type="submission" date="2021-01" db="EMBL/GenBank/DDBJ databases">
        <authorList>
            <person name="Corre E."/>
            <person name="Pelletier E."/>
            <person name="Niang G."/>
            <person name="Scheremetjew M."/>
            <person name="Finn R."/>
            <person name="Kale V."/>
            <person name="Holt S."/>
            <person name="Cochrane G."/>
            <person name="Meng A."/>
            <person name="Brown T."/>
            <person name="Cohen L."/>
        </authorList>
    </citation>
    <scope>NUCLEOTIDE SEQUENCE</scope>
    <source>
        <strain evidence="7">SL-175</strain>
    </source>
</reference>
<dbReference type="GO" id="GO:0001534">
    <property type="term" value="C:radial spoke"/>
    <property type="evidence" value="ECO:0007669"/>
    <property type="project" value="InterPro"/>
</dbReference>
<gene>
    <name evidence="7" type="ORF">MANT1106_LOCUS8121</name>
</gene>
<dbReference type="Pfam" id="PF04712">
    <property type="entry name" value="Radial_spoke"/>
    <property type="match status" value="2"/>
</dbReference>
<evidence type="ECO:0000256" key="2">
    <source>
        <dbReference type="ARBA" id="ARBA00022490"/>
    </source>
</evidence>